<dbReference type="AlphaFoldDB" id="A0A316C5D9"/>
<dbReference type="RefSeq" id="WP_109612289.1">
    <property type="nucleotide sequence ID" value="NZ_QGGG01000004.1"/>
</dbReference>
<dbReference type="Pfam" id="PF04883">
    <property type="entry name" value="HK97-gp10_like"/>
    <property type="match status" value="1"/>
</dbReference>
<name>A0A316C5D9_PSESE</name>
<comment type="caution">
    <text evidence="1">The sequence shown here is derived from an EMBL/GenBank/DDBJ whole genome shotgun (WGS) entry which is preliminary data.</text>
</comment>
<organism evidence="1 2">
    <name type="scientific">Pseudaminobacter salicylatoxidans</name>
    <dbReference type="NCBI Taxonomy" id="93369"/>
    <lineage>
        <taxon>Bacteria</taxon>
        <taxon>Pseudomonadati</taxon>
        <taxon>Pseudomonadota</taxon>
        <taxon>Alphaproteobacteria</taxon>
        <taxon>Hyphomicrobiales</taxon>
        <taxon>Phyllobacteriaceae</taxon>
        <taxon>Pseudaminobacter</taxon>
    </lineage>
</organism>
<dbReference type="EMBL" id="QGGG01000004">
    <property type="protein sequence ID" value="PWJ84869.1"/>
    <property type="molecule type" value="Genomic_DNA"/>
</dbReference>
<dbReference type="Proteomes" id="UP000245396">
    <property type="component" value="Unassembled WGS sequence"/>
</dbReference>
<keyword evidence="2" id="KW-1185">Reference proteome</keyword>
<accession>A0A316C5D9</accession>
<protein>
    <submittedName>
        <fullName evidence="1">HK97 gp10 family phage protein</fullName>
    </submittedName>
</protein>
<reference evidence="1 2" key="1">
    <citation type="submission" date="2018-05" db="EMBL/GenBank/DDBJ databases">
        <title>Genomic Encyclopedia of Type Strains, Phase IV (KMG-IV): sequencing the most valuable type-strain genomes for metagenomic binning, comparative biology and taxonomic classification.</title>
        <authorList>
            <person name="Goeker M."/>
        </authorList>
    </citation>
    <scope>NUCLEOTIDE SEQUENCE [LARGE SCALE GENOMIC DNA]</scope>
    <source>
        <strain evidence="1 2">DSM 6986</strain>
    </source>
</reference>
<dbReference type="OrthoDB" id="8480914at2"/>
<dbReference type="InterPro" id="IPR010064">
    <property type="entry name" value="HK97-gp10_tail"/>
</dbReference>
<proteinExistence type="predicted"/>
<sequence>MAKNNGLRDLQRRLGKIPAAIKRVAEATLDQGAEEIVQIQKRLAPHEDGTLQDSIRWKRDGELRRLITAGGPTTTKKVRNSEKGNAPEYDYALAVEFGTQKMAPQPFFWPGYRVAKKRAVNRVKRATAKAIKDTFNGK</sequence>
<evidence type="ECO:0000313" key="2">
    <source>
        <dbReference type="Proteomes" id="UP000245396"/>
    </source>
</evidence>
<gene>
    <name evidence="1" type="ORF">C7441_104137</name>
</gene>
<dbReference type="NCBIfam" id="TIGR01725">
    <property type="entry name" value="phge_HK97_gp10"/>
    <property type="match status" value="1"/>
</dbReference>
<evidence type="ECO:0000313" key="1">
    <source>
        <dbReference type="EMBL" id="PWJ84869.1"/>
    </source>
</evidence>